<dbReference type="PANTHER" id="PTHR14206">
    <property type="entry name" value="BRAIN-SPECIFIC ANGIOGENESIS INHIBITOR 1-ASSOCIATED PROTEIN 2"/>
    <property type="match status" value="1"/>
</dbReference>
<evidence type="ECO:0000259" key="2">
    <source>
        <dbReference type="Pfam" id="PF08397"/>
    </source>
</evidence>
<accession>A0ABV0Y766</accession>
<reference evidence="3 4" key="1">
    <citation type="submission" date="2021-06" db="EMBL/GenBank/DDBJ databases">
        <authorList>
            <person name="Palmer J.M."/>
        </authorList>
    </citation>
    <scope>NUCLEOTIDE SEQUENCE [LARGE SCALE GENOMIC DNA]</scope>
    <source>
        <strain evidence="3 4">AS_MEX2019</strain>
        <tissue evidence="3">Muscle</tissue>
    </source>
</reference>
<keyword evidence="4" id="KW-1185">Reference proteome</keyword>
<evidence type="ECO:0000313" key="4">
    <source>
        <dbReference type="Proteomes" id="UP001469553"/>
    </source>
</evidence>
<evidence type="ECO:0000313" key="3">
    <source>
        <dbReference type="EMBL" id="MEQ2289634.1"/>
    </source>
</evidence>
<gene>
    <name evidence="3" type="ORF">AMECASPLE_035165</name>
</gene>
<sequence>DSRVKYETEVHNQVAALKRQRRGGTSQDSSEYVQFVRESHREALEEEERRYRFLAEKHCGLMQSIGQFMNKTGGTLLHKADMWTEEVGATRRPEVKQPASVENTVRSRVSTTD</sequence>
<evidence type="ECO:0000256" key="1">
    <source>
        <dbReference type="SAM" id="MobiDB-lite"/>
    </source>
</evidence>
<proteinExistence type="predicted"/>
<dbReference type="SUPFAM" id="SSF103657">
    <property type="entry name" value="BAR/IMD domain-like"/>
    <property type="match status" value="1"/>
</dbReference>
<feature type="compositionally biased region" description="Polar residues" evidence="1">
    <location>
        <begin position="100"/>
        <end position="113"/>
    </location>
</feature>
<feature type="non-terminal residue" evidence="3">
    <location>
        <position position="1"/>
    </location>
</feature>
<dbReference type="Proteomes" id="UP001469553">
    <property type="component" value="Unassembled WGS sequence"/>
</dbReference>
<dbReference type="InterPro" id="IPR013606">
    <property type="entry name" value="I-BAR_dom"/>
</dbReference>
<dbReference type="InterPro" id="IPR027681">
    <property type="entry name" value="IRSp53/IRTKS/Pinkbar"/>
</dbReference>
<dbReference type="Gene3D" id="1.20.1270.60">
    <property type="entry name" value="Arfaptin homology (AH) domain/BAR domain"/>
    <property type="match status" value="1"/>
</dbReference>
<organism evidence="3 4">
    <name type="scientific">Ameca splendens</name>
    <dbReference type="NCBI Taxonomy" id="208324"/>
    <lineage>
        <taxon>Eukaryota</taxon>
        <taxon>Metazoa</taxon>
        <taxon>Chordata</taxon>
        <taxon>Craniata</taxon>
        <taxon>Vertebrata</taxon>
        <taxon>Euteleostomi</taxon>
        <taxon>Actinopterygii</taxon>
        <taxon>Neopterygii</taxon>
        <taxon>Teleostei</taxon>
        <taxon>Neoteleostei</taxon>
        <taxon>Acanthomorphata</taxon>
        <taxon>Ovalentaria</taxon>
        <taxon>Atherinomorphae</taxon>
        <taxon>Cyprinodontiformes</taxon>
        <taxon>Goodeidae</taxon>
        <taxon>Ameca</taxon>
    </lineage>
</organism>
<protein>
    <recommendedName>
        <fullName evidence="2">IMD domain-containing protein</fullName>
    </recommendedName>
</protein>
<dbReference type="Pfam" id="PF08397">
    <property type="entry name" value="IMD"/>
    <property type="match status" value="1"/>
</dbReference>
<feature type="domain" description="IMD" evidence="2">
    <location>
        <begin position="32"/>
        <end position="87"/>
    </location>
</feature>
<comment type="caution">
    <text evidence="3">The sequence shown here is derived from an EMBL/GenBank/DDBJ whole genome shotgun (WGS) entry which is preliminary data.</text>
</comment>
<feature type="region of interest" description="Disordered" evidence="1">
    <location>
        <begin position="88"/>
        <end position="113"/>
    </location>
</feature>
<name>A0ABV0Y766_9TELE</name>
<dbReference type="EMBL" id="JAHRIP010023960">
    <property type="protein sequence ID" value="MEQ2289634.1"/>
    <property type="molecule type" value="Genomic_DNA"/>
</dbReference>
<dbReference type="PANTHER" id="PTHR14206:SF5">
    <property type="entry name" value="BRAIN-SPECIFIC ANGIOGENESIS INHIBITOR 1-ASSOCIATED PROTEIN 2-LIKE PROTEIN 2"/>
    <property type="match status" value="1"/>
</dbReference>
<dbReference type="InterPro" id="IPR027267">
    <property type="entry name" value="AH/BAR_dom_sf"/>
</dbReference>